<evidence type="ECO:0000256" key="5">
    <source>
        <dbReference type="ARBA" id="ARBA00023200"/>
    </source>
</evidence>
<evidence type="ECO:0000256" key="3">
    <source>
        <dbReference type="ARBA" id="ARBA00022638"/>
    </source>
</evidence>
<dbReference type="EC" id="3.2.1.17" evidence="7"/>
<keyword evidence="2 7" id="KW-0929">Antimicrobial</keyword>
<evidence type="ECO:0000256" key="1">
    <source>
        <dbReference type="ARBA" id="ARBA00000632"/>
    </source>
</evidence>
<keyword evidence="3 7" id="KW-0081">Bacteriolytic enzyme</keyword>
<organism evidence="10 11">
    <name type="scientific">Roseibium algae</name>
    <dbReference type="NCBI Taxonomy" id="3123038"/>
    <lineage>
        <taxon>Bacteria</taxon>
        <taxon>Pseudomonadati</taxon>
        <taxon>Pseudomonadota</taxon>
        <taxon>Alphaproteobacteria</taxon>
        <taxon>Hyphomicrobiales</taxon>
        <taxon>Stappiaceae</taxon>
        <taxon>Roseibium</taxon>
    </lineage>
</organism>
<evidence type="ECO:0000259" key="9">
    <source>
        <dbReference type="Pfam" id="PF01471"/>
    </source>
</evidence>
<dbReference type="InterPro" id="IPR036366">
    <property type="entry name" value="PGBDSf"/>
</dbReference>
<dbReference type="Pfam" id="PF01471">
    <property type="entry name" value="PG_binding_1"/>
    <property type="match status" value="1"/>
</dbReference>
<keyword evidence="8" id="KW-0812">Transmembrane</keyword>
<dbReference type="PANTHER" id="PTHR38107">
    <property type="match status" value="1"/>
</dbReference>
<dbReference type="Pfam" id="PF00959">
    <property type="entry name" value="Phage_lysozyme"/>
    <property type="match status" value="1"/>
</dbReference>
<gene>
    <name evidence="10" type="ORF">V6575_10865</name>
</gene>
<name>A0ABU8TK95_9HYPH</name>
<dbReference type="InterPro" id="IPR002196">
    <property type="entry name" value="Glyco_hydro_24"/>
</dbReference>
<dbReference type="Gene3D" id="1.10.101.10">
    <property type="entry name" value="PGBD-like superfamily/PGBD"/>
    <property type="match status" value="1"/>
</dbReference>
<proteinExistence type="inferred from homology"/>
<evidence type="ECO:0000256" key="7">
    <source>
        <dbReference type="RuleBase" id="RU003788"/>
    </source>
</evidence>
<evidence type="ECO:0000256" key="8">
    <source>
        <dbReference type="SAM" id="Phobius"/>
    </source>
</evidence>
<evidence type="ECO:0000313" key="11">
    <source>
        <dbReference type="Proteomes" id="UP001385499"/>
    </source>
</evidence>
<feature type="transmembrane region" description="Helical" evidence="8">
    <location>
        <begin position="264"/>
        <end position="285"/>
    </location>
</feature>
<dbReference type="Proteomes" id="UP001385499">
    <property type="component" value="Unassembled WGS sequence"/>
</dbReference>
<dbReference type="PANTHER" id="PTHR38107:SF3">
    <property type="entry name" value="LYSOZYME RRRD-RELATED"/>
    <property type="match status" value="1"/>
</dbReference>
<dbReference type="InterPro" id="IPR023346">
    <property type="entry name" value="Lysozyme-like_dom_sf"/>
</dbReference>
<dbReference type="HAMAP" id="MF_04110">
    <property type="entry name" value="ENDOLYSIN_T4"/>
    <property type="match status" value="1"/>
</dbReference>
<dbReference type="EMBL" id="JBAKIA010000005">
    <property type="protein sequence ID" value="MEJ8474589.1"/>
    <property type="molecule type" value="Genomic_DNA"/>
</dbReference>
<sequence length="305" mass="32080">MKISKNGVAFVAAHEGFVSKAYLDSAGVLTIGYGFTMRSTVFAAYWRAKMGRGLQHGDTITRAEADEVLGRLIAEEYGTYVRKHFGDSLLQTQFDAVVSVVYNLGPGALKWKWAAALKQGDLVLSAKRLRSTGTTAGGRKLAGLVKRRADEAALLQHGQYGLAHVRAAGSGTGSGKEEVREAQTGLKRLGFDTGSIDGWAGAKTKAAVMAYQRQHPDLIADGIIGPATLAQIRADLVSLKKPASKVLATVAAASSGGGVFGVPWIWVAGIGLAALLVAGGVAAWLNRDAIRRLIAVWRRPGEGAA</sequence>
<dbReference type="InterPro" id="IPR034690">
    <property type="entry name" value="Endolysin_T4_type"/>
</dbReference>
<comment type="catalytic activity">
    <reaction evidence="1 7">
        <text>Hydrolysis of (1-&gt;4)-beta-linkages between N-acetylmuramic acid and N-acetyl-D-glucosamine residues in a peptidoglycan and between N-acetyl-D-glucosamine residues in chitodextrins.</text>
        <dbReference type="EC" id="3.2.1.17"/>
    </reaction>
</comment>
<dbReference type="RefSeq" id="WP_340274330.1">
    <property type="nucleotide sequence ID" value="NZ_JBAKIA010000005.1"/>
</dbReference>
<dbReference type="Gene3D" id="1.10.530.40">
    <property type="match status" value="1"/>
</dbReference>
<comment type="caution">
    <text evidence="10">The sequence shown here is derived from an EMBL/GenBank/DDBJ whole genome shotgun (WGS) entry which is preliminary data.</text>
</comment>
<dbReference type="InterPro" id="IPR023347">
    <property type="entry name" value="Lysozyme_dom_sf"/>
</dbReference>
<keyword evidence="8" id="KW-1133">Transmembrane helix</keyword>
<feature type="domain" description="Peptidoglycan binding-like" evidence="9">
    <location>
        <begin position="177"/>
        <end position="231"/>
    </location>
</feature>
<comment type="similarity">
    <text evidence="7">Belongs to the glycosyl hydrolase 24 family.</text>
</comment>
<dbReference type="InterPro" id="IPR036365">
    <property type="entry name" value="PGBD-like_sf"/>
</dbReference>
<reference evidence="10 11" key="1">
    <citation type="submission" date="2024-02" db="EMBL/GenBank/DDBJ databases">
        <title>Roseibium algae sp. nov., isolated from marine alga (Grateloupia sp.), showing potential in myo-inositol conversion.</title>
        <authorList>
            <person name="Wang Y."/>
        </authorList>
    </citation>
    <scope>NUCLEOTIDE SEQUENCE [LARGE SCALE GENOMIC DNA]</scope>
    <source>
        <strain evidence="10 11">H3510</strain>
    </source>
</reference>
<evidence type="ECO:0000256" key="2">
    <source>
        <dbReference type="ARBA" id="ARBA00022529"/>
    </source>
</evidence>
<keyword evidence="8" id="KW-0472">Membrane</keyword>
<evidence type="ECO:0000313" key="10">
    <source>
        <dbReference type="EMBL" id="MEJ8474589.1"/>
    </source>
</evidence>
<keyword evidence="4 7" id="KW-0378">Hydrolase</keyword>
<keyword evidence="11" id="KW-1185">Reference proteome</keyword>
<evidence type="ECO:0000256" key="4">
    <source>
        <dbReference type="ARBA" id="ARBA00022801"/>
    </source>
</evidence>
<accession>A0ABU8TK95</accession>
<dbReference type="CDD" id="cd00737">
    <property type="entry name" value="lyz_endolysin_autolysin"/>
    <property type="match status" value="1"/>
</dbReference>
<dbReference type="InterPro" id="IPR033907">
    <property type="entry name" value="Endolysin_autolysin"/>
</dbReference>
<dbReference type="InterPro" id="IPR002477">
    <property type="entry name" value="Peptidoglycan-bd-like"/>
</dbReference>
<keyword evidence="5" id="KW-1035">Host cytoplasm</keyword>
<protein>
    <recommendedName>
        <fullName evidence="7">Lysozyme</fullName>
        <ecNumber evidence="7">3.2.1.17</ecNumber>
    </recommendedName>
</protein>
<dbReference type="SUPFAM" id="SSF47090">
    <property type="entry name" value="PGBD-like"/>
    <property type="match status" value="1"/>
</dbReference>
<evidence type="ECO:0000256" key="6">
    <source>
        <dbReference type="ARBA" id="ARBA00023295"/>
    </source>
</evidence>
<dbReference type="InterPro" id="IPR051018">
    <property type="entry name" value="Bacteriophage_GH24"/>
</dbReference>
<dbReference type="SUPFAM" id="SSF53955">
    <property type="entry name" value="Lysozyme-like"/>
    <property type="match status" value="1"/>
</dbReference>
<keyword evidence="6 7" id="KW-0326">Glycosidase</keyword>